<organism evidence="2">
    <name type="scientific">Tanacetum cinerariifolium</name>
    <name type="common">Dalmatian daisy</name>
    <name type="synonym">Chrysanthemum cinerariifolium</name>
    <dbReference type="NCBI Taxonomy" id="118510"/>
    <lineage>
        <taxon>Eukaryota</taxon>
        <taxon>Viridiplantae</taxon>
        <taxon>Streptophyta</taxon>
        <taxon>Embryophyta</taxon>
        <taxon>Tracheophyta</taxon>
        <taxon>Spermatophyta</taxon>
        <taxon>Magnoliopsida</taxon>
        <taxon>eudicotyledons</taxon>
        <taxon>Gunneridae</taxon>
        <taxon>Pentapetalae</taxon>
        <taxon>asterids</taxon>
        <taxon>campanulids</taxon>
        <taxon>Asterales</taxon>
        <taxon>Asteraceae</taxon>
        <taxon>Asteroideae</taxon>
        <taxon>Anthemideae</taxon>
        <taxon>Anthemidinae</taxon>
        <taxon>Tanacetum</taxon>
    </lineage>
</organism>
<reference evidence="2" key="1">
    <citation type="journal article" date="2019" name="Sci. Rep.">
        <title>Draft genome of Tanacetum cinerariifolium, the natural source of mosquito coil.</title>
        <authorList>
            <person name="Yamashiro T."/>
            <person name="Shiraishi A."/>
            <person name="Satake H."/>
            <person name="Nakayama K."/>
        </authorList>
    </citation>
    <scope>NUCLEOTIDE SEQUENCE</scope>
</reference>
<dbReference type="AlphaFoldDB" id="A0A699KE00"/>
<feature type="non-terminal residue" evidence="2">
    <location>
        <position position="653"/>
    </location>
</feature>
<gene>
    <name evidence="2" type="ORF">Tci_657410</name>
</gene>
<dbReference type="PANTHER" id="PTHR33067:SF9">
    <property type="entry name" value="RNA-DIRECTED DNA POLYMERASE"/>
    <property type="match status" value="1"/>
</dbReference>
<proteinExistence type="predicted"/>
<dbReference type="CDD" id="cd00303">
    <property type="entry name" value="retropepsin_like"/>
    <property type="match status" value="1"/>
</dbReference>
<feature type="compositionally biased region" description="Polar residues" evidence="1">
    <location>
        <begin position="115"/>
        <end position="126"/>
    </location>
</feature>
<protein>
    <recommendedName>
        <fullName evidence="3">Reverse transcriptase domain-containing protein</fullName>
    </recommendedName>
</protein>
<sequence length="653" mass="73388">TIPRRQNRKRVPNIVELEMRTIEEVVPMADRTMEELLQAPTEGESSSKTDDGIDKLADQISNLVEIVNKQVITPATLKAVEKSCVICGGAHAYYDCIATDSNQSSVYATTGTYNQVSPPNRASNQMAPPGFAPVQNNQNRYNQNQGKGNNFNRRYNFQGNQGYLAPMNHASKFQNQGFQNQPFQAPNNHVQQGILNKFSNYIKSNESLIRNMQTQINVLRGDFNKQEENLKRNLNNYIRSILGSFFQNQASALGTPPSNIVPNPKGEIKVVTTRSGLAYEGPSIPTNSSLEKVVERETEETTDKEQPNYQGSIAHIQTPVVPTPIPEPDTLFSMPKFASTIMSLLTNKDKLFELAKVPLNENCSAMLLMKLLKKLGDPDKFLIPCDFPRMDVCHVLADLGASINLMPLSIWKKLSLPELTPTWMTLELADRSITCPKGVAEDVFIKVGKFHFPADFVVVDFEADPWVPLILRRSFLRTSRALIDVYREEITFRVNDESSGNPTLVSNPLLSKETKSKFCKEPIVKSSSPTLTPFGESDFLLEEIEYFLKDESIPTGIEDSYYDPEGDILYLEKLLNYDPSQLLSMDLKQAEETKAKSSIEESSELELKELPSHLEYAFLEENDKLPVIIAKDLKDVKKELIKLLDAGMIYPIS</sequence>
<feature type="non-terminal residue" evidence="2">
    <location>
        <position position="1"/>
    </location>
</feature>
<feature type="region of interest" description="Disordered" evidence="1">
    <location>
        <begin position="115"/>
        <end position="150"/>
    </location>
</feature>
<dbReference type="InterPro" id="IPR021109">
    <property type="entry name" value="Peptidase_aspartic_dom_sf"/>
</dbReference>
<name>A0A699KE00_TANCI</name>
<evidence type="ECO:0000313" key="2">
    <source>
        <dbReference type="EMBL" id="GFA85438.1"/>
    </source>
</evidence>
<evidence type="ECO:0000256" key="1">
    <source>
        <dbReference type="SAM" id="MobiDB-lite"/>
    </source>
</evidence>
<comment type="caution">
    <text evidence="2">The sequence shown here is derived from an EMBL/GenBank/DDBJ whole genome shotgun (WGS) entry which is preliminary data.</text>
</comment>
<dbReference type="Gene3D" id="2.40.70.10">
    <property type="entry name" value="Acid Proteases"/>
    <property type="match status" value="1"/>
</dbReference>
<accession>A0A699KE00</accession>
<evidence type="ECO:0008006" key="3">
    <source>
        <dbReference type="Google" id="ProtNLM"/>
    </source>
</evidence>
<dbReference type="PANTHER" id="PTHR33067">
    <property type="entry name" value="RNA-DIRECTED DNA POLYMERASE-RELATED"/>
    <property type="match status" value="1"/>
</dbReference>
<dbReference type="EMBL" id="BKCJ010501009">
    <property type="protein sequence ID" value="GFA85438.1"/>
    <property type="molecule type" value="Genomic_DNA"/>
</dbReference>
<feature type="compositionally biased region" description="Low complexity" evidence="1">
    <location>
        <begin position="135"/>
        <end position="150"/>
    </location>
</feature>